<protein>
    <submittedName>
        <fullName evidence="1">Uncharacterized protein</fullName>
    </submittedName>
</protein>
<name>A0A7V7UU28_9BACI</name>
<dbReference type="EMBL" id="WBOT01000005">
    <property type="protein sequence ID" value="KAB2331409.1"/>
    <property type="molecule type" value="Genomic_DNA"/>
</dbReference>
<accession>A0A7V7UU28</accession>
<evidence type="ECO:0000313" key="2">
    <source>
        <dbReference type="Proteomes" id="UP000441354"/>
    </source>
</evidence>
<proteinExistence type="predicted"/>
<dbReference type="OrthoDB" id="9151249at2"/>
<evidence type="ECO:0000313" key="1">
    <source>
        <dbReference type="EMBL" id="KAB2331409.1"/>
    </source>
</evidence>
<dbReference type="RefSeq" id="WP_151575067.1">
    <property type="nucleotide sequence ID" value="NZ_WBOT01000005.1"/>
</dbReference>
<organism evidence="1 2">
    <name type="scientific">Bacillus mesophilum</name>
    <dbReference type="NCBI Taxonomy" id="1071718"/>
    <lineage>
        <taxon>Bacteria</taxon>
        <taxon>Bacillati</taxon>
        <taxon>Bacillota</taxon>
        <taxon>Bacilli</taxon>
        <taxon>Bacillales</taxon>
        <taxon>Bacillaceae</taxon>
        <taxon>Bacillus</taxon>
    </lineage>
</organism>
<comment type="caution">
    <text evidence="1">The sequence shown here is derived from an EMBL/GenBank/DDBJ whole genome shotgun (WGS) entry which is preliminary data.</text>
</comment>
<gene>
    <name evidence="1" type="ORF">F7732_16325</name>
</gene>
<dbReference type="Proteomes" id="UP000441354">
    <property type="component" value="Unassembled WGS sequence"/>
</dbReference>
<keyword evidence="2" id="KW-1185">Reference proteome</keyword>
<sequence>MLRKLFGKHYTAADFWNWFSKHSDDYFQLEEDRLESLFQKLNRQISKINEDLSFEFSAELVEGKREFIISADGILSAFQDVINLVEQAPPLDGFKIIAFRQKGDIQDLPSIEFEDITLAPDHVFFTYRKNGDTLDIVLYIQGYDADSEDWIPASFILLDLIVGEYDVATKLGSIDFLPYAEGPNLKSIVELPAVVDREINGISK</sequence>
<dbReference type="AlphaFoldDB" id="A0A7V7UU28"/>
<reference evidence="1 2" key="1">
    <citation type="journal article" date="2014" name="Arch. Microbiol.">
        <title>Bacillus mesophilum sp. nov., strain IITR-54T, a novel 4-chlorobiphenyl dechlorinating bacterium.</title>
        <authorList>
            <person name="Manickam N."/>
            <person name="Singh N.K."/>
            <person name="Bajaj A."/>
            <person name="Kumar R.M."/>
            <person name="Kaur G."/>
            <person name="Kaur N."/>
            <person name="Bala M."/>
            <person name="Kumar A."/>
            <person name="Mayilraj S."/>
        </authorList>
    </citation>
    <scope>NUCLEOTIDE SEQUENCE [LARGE SCALE GENOMIC DNA]</scope>
    <source>
        <strain evidence="1 2">IITR-54</strain>
    </source>
</reference>